<dbReference type="PANTHER" id="PTHR48258">
    <property type="entry name" value="DUF4218 DOMAIN-CONTAINING PROTEIN-RELATED"/>
    <property type="match status" value="1"/>
</dbReference>
<evidence type="ECO:0000259" key="1">
    <source>
        <dbReference type="Pfam" id="PF13960"/>
    </source>
</evidence>
<dbReference type="Pfam" id="PF13960">
    <property type="entry name" value="DUF4218"/>
    <property type="match status" value="1"/>
</dbReference>
<gene>
    <name evidence="2" type="ORF">Tci_033476</name>
</gene>
<dbReference type="Pfam" id="PF02992">
    <property type="entry name" value="Transposase_21"/>
    <property type="match status" value="1"/>
</dbReference>
<dbReference type="InterPro" id="IPR004242">
    <property type="entry name" value="Transposase_21"/>
</dbReference>
<dbReference type="AlphaFoldDB" id="A0A6L2LIP7"/>
<name>A0A6L2LIP7_TANCI</name>
<evidence type="ECO:0000313" key="2">
    <source>
        <dbReference type="EMBL" id="GEU61498.1"/>
    </source>
</evidence>
<sequence length="765" mass="86587">MPTKIELTLEQSQQGCRVIESYNWYESQVRWLTRIDQEEVFVVRCVSTEKGFFEFFDCLGSREGVEDLREHGGSKQVGFKQLGPEESIEYMMKNVFSLRWNCRELKGIVKLRIFQVSNDDTSVAQRRLEDKQSEEKTNTDCLVNEQENEYQTGWKIKMGNVLDSCNQRDLIRLFDGFPFEAKLVCHKAPNWPDELFPPVLVVISDLVFLPGGHSLASGLNSSSLFTSRTWSSSVKSIGSGAPIRIGTDQLSDPPIIAGITIKNIIKRHRGIGITTWGTHTLNYNHLTSCDSVLGGPTKSLFHPSYTIILDHYPSQRFNVRQHIRGRQQQKVNEKVAQARNSKSSGEVVGKEASAEIGKKRFGLLIEQPLCIKESSFMMALLIPGPESPSKNINVYLRPLIDDLKDLWEKPGVKTIDIDTGQKINMRAMVLWIIDDFPSRNSLSGWNRKCYKQYLPVDVAKPIIELCLFFNQISSQTLMEDGMLKAQSKAPEGGPIRPQWMYPFERFMKKLKNYVQSNAKAEGSFEKSYVAEEALTFSSHYFRDVTMKFNRPDRNVDCPPPTCHVDKDLGVSASSELFALACSPTPTPISVNSCVVNGVRFIVHSQDDRRTTQNCGICSPCEDEKMYYGQLEQILEFSYMLFKTVLFRVKWFDTSNNGRVKHLVIKNNITQILANEDGPGIIHVDNLSNLALTTTLNDWEIAALHIDGQTLEVDAPPNIIDADEDDDIIDDEDVLPHDLADFDDEDLVNVDDDEGVAVVYSSEEED</sequence>
<protein>
    <recommendedName>
        <fullName evidence="1">DUF4218 domain-containing protein</fullName>
    </recommendedName>
</protein>
<comment type="caution">
    <text evidence="2">The sequence shown here is derived from an EMBL/GenBank/DDBJ whole genome shotgun (WGS) entry which is preliminary data.</text>
</comment>
<dbReference type="EMBL" id="BKCJ010004514">
    <property type="protein sequence ID" value="GEU61498.1"/>
    <property type="molecule type" value="Genomic_DNA"/>
</dbReference>
<feature type="domain" description="DUF4218" evidence="1">
    <location>
        <begin position="476"/>
        <end position="554"/>
    </location>
</feature>
<reference evidence="2" key="1">
    <citation type="journal article" date="2019" name="Sci. Rep.">
        <title>Draft genome of Tanacetum cinerariifolium, the natural source of mosquito coil.</title>
        <authorList>
            <person name="Yamashiro T."/>
            <person name="Shiraishi A."/>
            <person name="Satake H."/>
            <person name="Nakayama K."/>
        </authorList>
    </citation>
    <scope>NUCLEOTIDE SEQUENCE</scope>
</reference>
<dbReference type="InterPro" id="IPR025452">
    <property type="entry name" value="DUF4218"/>
</dbReference>
<proteinExistence type="predicted"/>
<accession>A0A6L2LIP7</accession>
<organism evidence="2">
    <name type="scientific">Tanacetum cinerariifolium</name>
    <name type="common">Dalmatian daisy</name>
    <name type="synonym">Chrysanthemum cinerariifolium</name>
    <dbReference type="NCBI Taxonomy" id="118510"/>
    <lineage>
        <taxon>Eukaryota</taxon>
        <taxon>Viridiplantae</taxon>
        <taxon>Streptophyta</taxon>
        <taxon>Embryophyta</taxon>
        <taxon>Tracheophyta</taxon>
        <taxon>Spermatophyta</taxon>
        <taxon>Magnoliopsida</taxon>
        <taxon>eudicotyledons</taxon>
        <taxon>Gunneridae</taxon>
        <taxon>Pentapetalae</taxon>
        <taxon>asterids</taxon>
        <taxon>campanulids</taxon>
        <taxon>Asterales</taxon>
        <taxon>Asteraceae</taxon>
        <taxon>Asteroideae</taxon>
        <taxon>Anthemideae</taxon>
        <taxon>Anthemidinae</taxon>
        <taxon>Tanacetum</taxon>
    </lineage>
</organism>